<reference evidence="1" key="1">
    <citation type="submission" date="2022-10" db="EMBL/GenBank/DDBJ databases">
        <title>Two novel species of Flavobacterium.</title>
        <authorList>
            <person name="Liu Q."/>
            <person name="Xin Y.-H."/>
        </authorList>
    </citation>
    <scope>NUCLEOTIDE SEQUENCE</scope>
    <source>
        <strain evidence="1">LS1R47</strain>
    </source>
</reference>
<keyword evidence="2" id="KW-1185">Reference proteome</keyword>
<proteinExistence type="predicted"/>
<comment type="caution">
    <text evidence="1">The sequence shown here is derived from an EMBL/GenBank/DDBJ whole genome shotgun (WGS) entry which is preliminary data.</text>
</comment>
<sequence>MSDFIAEALEKFDEIIIYSRLPESCYQKVNNPKLEIRELTVFKEGKITWALRKWKEIAHLQKYKSFLWDE</sequence>
<dbReference type="RefSeq" id="WP_264285608.1">
    <property type="nucleotide sequence ID" value="NZ_JAOZEV010000002.1"/>
</dbReference>
<organism evidence="1 2">
    <name type="scientific">Flavobacterium frigoritolerans</name>
    <dbReference type="NCBI Taxonomy" id="2987686"/>
    <lineage>
        <taxon>Bacteria</taxon>
        <taxon>Pseudomonadati</taxon>
        <taxon>Bacteroidota</taxon>
        <taxon>Flavobacteriia</taxon>
        <taxon>Flavobacteriales</taxon>
        <taxon>Flavobacteriaceae</taxon>
        <taxon>Flavobacterium</taxon>
    </lineage>
</organism>
<evidence type="ECO:0000313" key="1">
    <source>
        <dbReference type="EMBL" id="MCV9931242.1"/>
    </source>
</evidence>
<dbReference type="EMBL" id="JAOZEV010000002">
    <property type="protein sequence ID" value="MCV9931242.1"/>
    <property type="molecule type" value="Genomic_DNA"/>
</dbReference>
<dbReference type="AlphaFoldDB" id="A0A9X3C7F2"/>
<gene>
    <name evidence="1" type="ORF">OIU80_03030</name>
</gene>
<accession>A0A9X3C7F2</accession>
<dbReference type="Proteomes" id="UP001151133">
    <property type="component" value="Unassembled WGS sequence"/>
</dbReference>
<protein>
    <submittedName>
        <fullName evidence="1">Uncharacterized protein</fullName>
    </submittedName>
</protein>
<name>A0A9X3C7F2_9FLAO</name>
<evidence type="ECO:0000313" key="2">
    <source>
        <dbReference type="Proteomes" id="UP001151133"/>
    </source>
</evidence>